<dbReference type="Proteomes" id="UP001515480">
    <property type="component" value="Unassembled WGS sequence"/>
</dbReference>
<proteinExistence type="predicted"/>
<dbReference type="Gene3D" id="1.20.120.160">
    <property type="entry name" value="HPT domain"/>
    <property type="match status" value="1"/>
</dbReference>
<dbReference type="AlphaFoldDB" id="A0AB34IIJ8"/>
<feature type="region of interest" description="Disordered" evidence="1">
    <location>
        <begin position="116"/>
        <end position="155"/>
    </location>
</feature>
<keyword evidence="2" id="KW-0812">Transmembrane</keyword>
<dbReference type="GO" id="GO:0000160">
    <property type="term" value="P:phosphorelay signal transduction system"/>
    <property type="evidence" value="ECO:0007669"/>
    <property type="project" value="InterPro"/>
</dbReference>
<keyword evidence="2" id="KW-1133">Transmembrane helix</keyword>
<keyword evidence="2" id="KW-0472">Membrane</keyword>
<dbReference type="SUPFAM" id="SSF47226">
    <property type="entry name" value="Histidine-containing phosphotransfer domain, HPT domain"/>
    <property type="match status" value="1"/>
</dbReference>
<dbReference type="InterPro" id="IPR008207">
    <property type="entry name" value="Sig_transdc_His_kin_Hpt_dom"/>
</dbReference>
<keyword evidence="5" id="KW-1185">Reference proteome</keyword>
<protein>
    <recommendedName>
        <fullName evidence="3">HPt domain-containing protein</fullName>
    </recommendedName>
</protein>
<feature type="transmembrane region" description="Helical" evidence="2">
    <location>
        <begin position="83"/>
        <end position="101"/>
    </location>
</feature>
<sequence length="281" mass="30822">MFMKSIGNPFYETAKSTNLSSKTDELIRASNFLASSQATMMTHGERRLSLMQKLPMPAVQSYIMLLTVATAALLVAMEARLGVLLSSCLTCAWASAMIFFVHHPLESGEEKSQSCEVRYPSKSHLASPSSPTTHEKAHEAPDESEDKPSSSTPCAPKLEVAKTIGDWMKEGTRWADAFNATSHVPGVVIEHAALLTPQLRETFELRCKSNLESIVSSLEGDRAVTNRLLHRLKGAASTCGAARLSECVYRVECQAVVENTDLEWLMYVLTETMQHLEAATA</sequence>
<evidence type="ECO:0000256" key="2">
    <source>
        <dbReference type="SAM" id="Phobius"/>
    </source>
</evidence>
<comment type="caution">
    <text evidence="4">The sequence shown here is derived from an EMBL/GenBank/DDBJ whole genome shotgun (WGS) entry which is preliminary data.</text>
</comment>
<feature type="domain" description="HPt" evidence="3">
    <location>
        <begin position="198"/>
        <end position="253"/>
    </location>
</feature>
<name>A0AB34IIJ8_PRYPA</name>
<evidence type="ECO:0000313" key="5">
    <source>
        <dbReference type="Proteomes" id="UP001515480"/>
    </source>
</evidence>
<gene>
    <name evidence="4" type="ORF">AB1Y20_012676</name>
</gene>
<reference evidence="4 5" key="1">
    <citation type="journal article" date="2024" name="Science">
        <title>Giant polyketide synthase enzymes in the biosynthesis of giant marine polyether toxins.</title>
        <authorList>
            <person name="Fallon T.R."/>
            <person name="Shende V.V."/>
            <person name="Wierzbicki I.H."/>
            <person name="Pendleton A.L."/>
            <person name="Watervoot N.F."/>
            <person name="Auber R.P."/>
            <person name="Gonzalez D.J."/>
            <person name="Wisecaver J.H."/>
            <person name="Moore B.S."/>
        </authorList>
    </citation>
    <scope>NUCLEOTIDE SEQUENCE [LARGE SCALE GENOMIC DNA]</scope>
    <source>
        <strain evidence="4 5">12B1</strain>
    </source>
</reference>
<evidence type="ECO:0000256" key="1">
    <source>
        <dbReference type="SAM" id="MobiDB-lite"/>
    </source>
</evidence>
<organism evidence="4 5">
    <name type="scientific">Prymnesium parvum</name>
    <name type="common">Toxic golden alga</name>
    <dbReference type="NCBI Taxonomy" id="97485"/>
    <lineage>
        <taxon>Eukaryota</taxon>
        <taxon>Haptista</taxon>
        <taxon>Haptophyta</taxon>
        <taxon>Prymnesiophyceae</taxon>
        <taxon>Prymnesiales</taxon>
        <taxon>Prymnesiaceae</taxon>
        <taxon>Prymnesium</taxon>
    </lineage>
</organism>
<evidence type="ECO:0000259" key="3">
    <source>
        <dbReference type="Pfam" id="PF01627"/>
    </source>
</evidence>
<evidence type="ECO:0000313" key="4">
    <source>
        <dbReference type="EMBL" id="KAL1499999.1"/>
    </source>
</evidence>
<dbReference type="InterPro" id="IPR036641">
    <property type="entry name" value="HPT_dom_sf"/>
</dbReference>
<dbReference type="EMBL" id="JBGBPQ010000024">
    <property type="protein sequence ID" value="KAL1499999.1"/>
    <property type="molecule type" value="Genomic_DNA"/>
</dbReference>
<dbReference type="Pfam" id="PF01627">
    <property type="entry name" value="Hpt"/>
    <property type="match status" value="1"/>
</dbReference>
<accession>A0AB34IIJ8</accession>
<feature type="transmembrane region" description="Helical" evidence="2">
    <location>
        <begin position="56"/>
        <end position="77"/>
    </location>
</feature>